<keyword evidence="2" id="KW-0808">Transferase</keyword>
<protein>
    <submittedName>
        <fullName evidence="2">Glycosyltransferase</fullName>
    </submittedName>
</protein>
<dbReference type="Gene3D" id="3.90.550.10">
    <property type="entry name" value="Spore Coat Polysaccharide Biosynthesis Protein SpsA, Chain A"/>
    <property type="match status" value="1"/>
</dbReference>
<gene>
    <name evidence="2" type="ORF">GS399_17780</name>
</gene>
<dbReference type="InterPro" id="IPR050834">
    <property type="entry name" value="Glycosyltransf_2"/>
</dbReference>
<dbReference type="Pfam" id="PF00535">
    <property type="entry name" value="Glycos_transf_2"/>
    <property type="match status" value="1"/>
</dbReference>
<organism evidence="2 3">
    <name type="scientific">Hufsiella arboris</name>
    <dbReference type="NCBI Taxonomy" id="2695275"/>
    <lineage>
        <taxon>Bacteria</taxon>
        <taxon>Pseudomonadati</taxon>
        <taxon>Bacteroidota</taxon>
        <taxon>Sphingobacteriia</taxon>
        <taxon>Sphingobacteriales</taxon>
        <taxon>Sphingobacteriaceae</taxon>
        <taxon>Hufsiella</taxon>
    </lineage>
</organism>
<dbReference type="PANTHER" id="PTHR43685:SF2">
    <property type="entry name" value="GLYCOSYLTRANSFERASE 2-LIKE DOMAIN-CONTAINING PROTEIN"/>
    <property type="match status" value="1"/>
</dbReference>
<evidence type="ECO:0000313" key="3">
    <source>
        <dbReference type="Proteomes" id="UP000466586"/>
    </source>
</evidence>
<proteinExistence type="predicted"/>
<keyword evidence="3" id="KW-1185">Reference proteome</keyword>
<dbReference type="SUPFAM" id="SSF53448">
    <property type="entry name" value="Nucleotide-diphospho-sugar transferases"/>
    <property type="match status" value="1"/>
</dbReference>
<dbReference type="GO" id="GO:0016740">
    <property type="term" value="F:transferase activity"/>
    <property type="evidence" value="ECO:0007669"/>
    <property type="project" value="UniProtKB-KW"/>
</dbReference>
<dbReference type="EMBL" id="WVHT01000010">
    <property type="protein sequence ID" value="MXV52826.1"/>
    <property type="molecule type" value="Genomic_DNA"/>
</dbReference>
<dbReference type="InterPro" id="IPR029044">
    <property type="entry name" value="Nucleotide-diphossugar_trans"/>
</dbReference>
<feature type="domain" description="Glycosyltransferase 2-like" evidence="1">
    <location>
        <begin position="6"/>
        <end position="112"/>
    </location>
</feature>
<sequence>MSPDFSIIVPCYNQAQFLSETLQSVLSQTHFNWECIIVDDGSPDNTEKIALEWVKKDRRFVYLKKENGGLSSARNAGIKIAKGEFILPLDADDYISSSYLGSAKKVLFANDHIKLVYGNAIKFGAVNCKWELETYSYHGLLEGNLIYCSAIYRKKDFDNTNGYDESMKSGYEDWDFWLQLLTEQDKVHFLEETVFFYRIKNESMLQAIKDEHSRELRNYIYNKYKSLYEKYWDDPILVKRKNSQLTRMYKNSLDYKLGNFLINPLRRIVK</sequence>
<evidence type="ECO:0000259" key="1">
    <source>
        <dbReference type="Pfam" id="PF00535"/>
    </source>
</evidence>
<reference evidence="2 3" key="1">
    <citation type="submission" date="2019-11" db="EMBL/GenBank/DDBJ databases">
        <title>Pedobacter sp. HMF7647 Genome sequencing and assembly.</title>
        <authorList>
            <person name="Kang H."/>
            <person name="Kim H."/>
            <person name="Joh K."/>
        </authorList>
    </citation>
    <scope>NUCLEOTIDE SEQUENCE [LARGE SCALE GENOMIC DNA]</scope>
    <source>
        <strain evidence="2 3">HMF7647</strain>
    </source>
</reference>
<dbReference type="Proteomes" id="UP000466586">
    <property type="component" value="Unassembled WGS sequence"/>
</dbReference>
<dbReference type="GO" id="GO:0044010">
    <property type="term" value="P:single-species biofilm formation"/>
    <property type="evidence" value="ECO:0007669"/>
    <property type="project" value="TreeGrafter"/>
</dbReference>
<dbReference type="CDD" id="cd00761">
    <property type="entry name" value="Glyco_tranf_GTA_type"/>
    <property type="match status" value="1"/>
</dbReference>
<dbReference type="AlphaFoldDB" id="A0A7K1YDZ6"/>
<dbReference type="PANTHER" id="PTHR43685">
    <property type="entry name" value="GLYCOSYLTRANSFERASE"/>
    <property type="match status" value="1"/>
</dbReference>
<name>A0A7K1YDZ6_9SPHI</name>
<dbReference type="RefSeq" id="WP_160846004.1">
    <property type="nucleotide sequence ID" value="NZ_WVHT01000010.1"/>
</dbReference>
<accession>A0A7K1YDZ6</accession>
<dbReference type="InterPro" id="IPR001173">
    <property type="entry name" value="Glyco_trans_2-like"/>
</dbReference>
<evidence type="ECO:0000313" key="2">
    <source>
        <dbReference type="EMBL" id="MXV52826.1"/>
    </source>
</evidence>
<comment type="caution">
    <text evidence="2">The sequence shown here is derived from an EMBL/GenBank/DDBJ whole genome shotgun (WGS) entry which is preliminary data.</text>
</comment>